<dbReference type="EMBL" id="ABCC02000041">
    <property type="protein sequence ID" value="EDP14186.1"/>
    <property type="molecule type" value="Genomic_DNA"/>
</dbReference>
<dbReference type="Proteomes" id="UP000005396">
    <property type="component" value="Unassembled WGS sequence"/>
</dbReference>
<keyword evidence="1" id="KW-1133">Transmembrane helix</keyword>
<dbReference type="AlphaFoldDB" id="A8S044"/>
<gene>
    <name evidence="2" type="ORF">CLOBOL_05578</name>
</gene>
<organism evidence="2 3">
    <name type="scientific">Enterocloster bolteae (strain ATCC BAA-613 / DSM 15670 / CCUG 46953 / JCM 12243 / WAL 16351)</name>
    <name type="common">Clostridium bolteae</name>
    <dbReference type="NCBI Taxonomy" id="411902"/>
    <lineage>
        <taxon>Bacteria</taxon>
        <taxon>Bacillati</taxon>
        <taxon>Bacillota</taxon>
        <taxon>Clostridia</taxon>
        <taxon>Lachnospirales</taxon>
        <taxon>Lachnospiraceae</taxon>
        <taxon>Enterocloster</taxon>
    </lineage>
</organism>
<feature type="transmembrane region" description="Helical" evidence="1">
    <location>
        <begin position="12"/>
        <end position="31"/>
    </location>
</feature>
<dbReference type="HOGENOM" id="CLU_121822_0_0_9"/>
<evidence type="ECO:0000313" key="2">
    <source>
        <dbReference type="EMBL" id="EDP14186.1"/>
    </source>
</evidence>
<dbReference type="PaxDb" id="411902-CLOBOL_05578"/>
<evidence type="ECO:0000256" key="1">
    <source>
        <dbReference type="SAM" id="Phobius"/>
    </source>
</evidence>
<name>A8S044_ENTBW</name>
<evidence type="ECO:0000313" key="3">
    <source>
        <dbReference type="Proteomes" id="UP000005396"/>
    </source>
</evidence>
<reference evidence="2 3" key="1">
    <citation type="submission" date="2007-08" db="EMBL/GenBank/DDBJ databases">
        <authorList>
            <person name="Fulton L."/>
            <person name="Clifton S."/>
            <person name="Fulton B."/>
            <person name="Xu J."/>
            <person name="Minx P."/>
            <person name="Pepin K.H."/>
            <person name="Johnson M."/>
            <person name="Thiruvilangam P."/>
            <person name="Bhonagiri V."/>
            <person name="Nash W.E."/>
            <person name="Mardis E.R."/>
            <person name="Wilson R.K."/>
        </authorList>
    </citation>
    <scope>NUCLEOTIDE SEQUENCE [LARGE SCALE GENOMIC DNA]</scope>
    <source>
        <strain evidence="3">ATCC BAA-613 / DSM 15670 / CCUG 46953 / JCM 12243 / WAL 16351</strain>
    </source>
</reference>
<dbReference type="eggNOG" id="ENOG50321FR">
    <property type="taxonomic scope" value="Bacteria"/>
</dbReference>
<sequence length="228" mass="26825">MHVIQNMCNSRLFVLVEVYYLYSIGVFYLYGKEDVMPVTEKKYPDWVQKHRTKGTTVKKRGDSYYLYKRTSRRVKGKKYPQPVDTYIGVITPEGVIQSNKRKVDLTDAEVWEYGFSKAVWELCPDDWKKPLGDDWQDVLSIILLKQSPTSYIQKTRMMKKESDFRYQFAAQTASLSRRIYKKRGISLEELRQLGTIYLVCLDKTEIISKINEEQQGLLEKIQVALEMC</sequence>
<comment type="caution">
    <text evidence="2">The sequence shown here is derived from an EMBL/GenBank/DDBJ whole genome shotgun (WGS) entry which is preliminary data.</text>
</comment>
<keyword evidence="1" id="KW-0472">Membrane</keyword>
<proteinExistence type="predicted"/>
<keyword evidence="1" id="KW-0812">Transmembrane</keyword>
<protein>
    <submittedName>
        <fullName evidence="2">Uncharacterized protein</fullName>
    </submittedName>
</protein>
<reference evidence="2 3" key="2">
    <citation type="submission" date="2007-09" db="EMBL/GenBank/DDBJ databases">
        <title>Draft genome sequence of Clostridium bolteae (ATCC BAA-613).</title>
        <authorList>
            <person name="Sudarsanam P."/>
            <person name="Ley R."/>
            <person name="Guruge J."/>
            <person name="Turnbaugh P.J."/>
            <person name="Mahowald M."/>
            <person name="Liep D."/>
            <person name="Gordon J."/>
        </authorList>
    </citation>
    <scope>NUCLEOTIDE SEQUENCE [LARGE SCALE GENOMIC DNA]</scope>
    <source>
        <strain evidence="3">ATCC BAA-613 / DSM 15670 / CCUG 46953 / JCM 12243 / WAL 16351</strain>
    </source>
</reference>
<accession>A8S044</accession>